<proteinExistence type="predicted"/>
<protein>
    <recommendedName>
        <fullName evidence="3">Tsi6 domain-containing protein</fullName>
    </recommendedName>
</protein>
<gene>
    <name evidence="1" type="ORF">Defa_20200</name>
</gene>
<accession>A0ABQ0EA40</accession>
<evidence type="ECO:0000313" key="2">
    <source>
        <dbReference type="Proteomes" id="UP001628192"/>
    </source>
</evidence>
<evidence type="ECO:0000313" key="1">
    <source>
        <dbReference type="EMBL" id="GAB1254533.1"/>
    </source>
</evidence>
<dbReference type="EMBL" id="BAAFSG010000001">
    <property type="protein sequence ID" value="GAB1254533.1"/>
    <property type="molecule type" value="Genomic_DNA"/>
</dbReference>
<dbReference type="RefSeq" id="WP_407844792.1">
    <property type="nucleotide sequence ID" value="NZ_BAAFSG010000001.1"/>
</dbReference>
<reference evidence="1 2" key="1">
    <citation type="journal article" date="2025" name="Int. J. Syst. Evol. Microbiol.">
        <title>Desulfovibrio falkowii sp. nov., Porphyromonas miyakawae sp. nov., Mediterraneibacter flintii sp. nov. and Owariibacterium komagatae gen. nov., sp. nov., isolated from human faeces.</title>
        <authorList>
            <person name="Hamaguchi T."/>
            <person name="Ohara M."/>
            <person name="Hisatomi A."/>
            <person name="Sekiguchi K."/>
            <person name="Takeda J.I."/>
            <person name="Ueyama J."/>
            <person name="Ito M."/>
            <person name="Nishiwaki H."/>
            <person name="Ogi T."/>
            <person name="Hirayama M."/>
            <person name="Ohkuma M."/>
            <person name="Sakamoto M."/>
            <person name="Ohno K."/>
        </authorList>
    </citation>
    <scope>NUCLEOTIDE SEQUENCE [LARGE SCALE GENOMIC DNA]</scope>
    <source>
        <strain evidence="1 2">13CB8C</strain>
    </source>
</reference>
<keyword evidence="2" id="KW-1185">Reference proteome</keyword>
<dbReference type="Proteomes" id="UP001628192">
    <property type="component" value="Unassembled WGS sequence"/>
</dbReference>
<name>A0ABQ0EA40_9BACT</name>
<comment type="caution">
    <text evidence="1">The sequence shown here is derived from an EMBL/GenBank/DDBJ whole genome shotgun (WGS) entry which is preliminary data.</text>
</comment>
<organism evidence="1 2">
    <name type="scientific">Desulfovibrio falkowii</name>
    <dbReference type="NCBI Taxonomy" id="3136602"/>
    <lineage>
        <taxon>Bacteria</taxon>
        <taxon>Pseudomonadati</taxon>
        <taxon>Thermodesulfobacteriota</taxon>
        <taxon>Desulfovibrionia</taxon>
        <taxon>Desulfovibrionales</taxon>
        <taxon>Desulfovibrionaceae</taxon>
        <taxon>Desulfovibrio</taxon>
    </lineage>
</organism>
<sequence>MTDLDKATYRRMRRAFGNGNEAKGRAIMQAIALRLEQARDKHPLYAEGPYHALGVIGSEFHELEKAVEHETESRQMDEALDVIATSVRFLGEEYK</sequence>
<evidence type="ECO:0008006" key="3">
    <source>
        <dbReference type="Google" id="ProtNLM"/>
    </source>
</evidence>